<protein>
    <recommendedName>
        <fullName evidence="3">Cytokinin riboside 5'-monophosphate phosphoribohydrolase</fullName>
        <ecNumber evidence="3">3.2.2.n1</ecNumber>
    </recommendedName>
</protein>
<accession>A0ABW9RPE3</accession>
<dbReference type="Gene3D" id="3.40.50.450">
    <property type="match status" value="1"/>
</dbReference>
<name>A0ABW9RPE3_9BACT</name>
<evidence type="ECO:0000313" key="4">
    <source>
        <dbReference type="EMBL" id="MTI25571.1"/>
    </source>
</evidence>
<dbReference type="EMBL" id="SMLW01000524">
    <property type="protein sequence ID" value="MTI25571.1"/>
    <property type="molecule type" value="Genomic_DNA"/>
</dbReference>
<proteinExistence type="inferred from homology"/>
<reference evidence="4 5" key="1">
    <citation type="submission" date="2019-02" db="EMBL/GenBank/DDBJ databases">
        <authorList>
            <person name="Goldberg S.R."/>
            <person name="Haltli B.A."/>
            <person name="Correa H."/>
            <person name="Russell K.G."/>
        </authorList>
    </citation>
    <scope>NUCLEOTIDE SEQUENCE [LARGE SCALE GENOMIC DNA]</scope>
    <source>
        <strain evidence="4 5">JCM 16186</strain>
    </source>
</reference>
<comment type="similarity">
    <text evidence="2 3">Belongs to the LOG family.</text>
</comment>
<keyword evidence="3" id="KW-0378">Hydrolase</keyword>
<dbReference type="SUPFAM" id="SSF102405">
    <property type="entry name" value="MCP/YpsA-like"/>
    <property type="match status" value="1"/>
</dbReference>
<dbReference type="PANTHER" id="PTHR31223">
    <property type="entry name" value="LOG FAMILY PROTEIN YJL055W"/>
    <property type="match status" value="1"/>
</dbReference>
<keyword evidence="5" id="KW-1185">Reference proteome</keyword>
<evidence type="ECO:0000313" key="5">
    <source>
        <dbReference type="Proteomes" id="UP000798808"/>
    </source>
</evidence>
<gene>
    <name evidence="4" type="ORF">E1163_11505</name>
</gene>
<dbReference type="NCBIfam" id="TIGR00730">
    <property type="entry name" value="Rossman fold protein, TIGR00730 family"/>
    <property type="match status" value="1"/>
</dbReference>
<sequence length="193" mass="21125">MNNICVFCGSSHGNEPIYTAQAQTLGKLMAKKNKTLIYGGGKVGLMGAIADAVMDNGGNVVGVIPDFLMKKEVGHLGLSELLVVRSMHERKQKMAELADGFVAMPGGFGTLEELGEILTWVQLGLIKKPVGLLNVNGFYDHLLLQMDHMVKQGFLKPQNRKLVINITQAEDVLPLLESHTFDGYSIWDDLNKT</sequence>
<evidence type="ECO:0000256" key="3">
    <source>
        <dbReference type="RuleBase" id="RU363015"/>
    </source>
</evidence>
<comment type="caution">
    <text evidence="4">The sequence shown here is derived from an EMBL/GenBank/DDBJ whole genome shotgun (WGS) entry which is preliminary data.</text>
</comment>
<dbReference type="Proteomes" id="UP000798808">
    <property type="component" value="Unassembled WGS sequence"/>
</dbReference>
<keyword evidence="3" id="KW-0203">Cytokinin biosynthesis</keyword>
<dbReference type="Pfam" id="PF03641">
    <property type="entry name" value="Lysine_decarbox"/>
    <property type="match status" value="1"/>
</dbReference>
<dbReference type="InterPro" id="IPR031100">
    <property type="entry name" value="LOG_fam"/>
</dbReference>
<dbReference type="RefSeq" id="WP_155171808.1">
    <property type="nucleotide sequence ID" value="NZ_BAAAFL010000012.1"/>
</dbReference>
<comment type="catalytic activity">
    <reaction evidence="1">
        <text>AMP + H2O = D-ribose 5-phosphate + adenine</text>
        <dbReference type="Rhea" id="RHEA:20129"/>
        <dbReference type="ChEBI" id="CHEBI:15377"/>
        <dbReference type="ChEBI" id="CHEBI:16708"/>
        <dbReference type="ChEBI" id="CHEBI:78346"/>
        <dbReference type="ChEBI" id="CHEBI:456215"/>
        <dbReference type="EC" id="3.2.2.4"/>
    </reaction>
</comment>
<dbReference type="PANTHER" id="PTHR31223:SF70">
    <property type="entry name" value="LOG FAMILY PROTEIN YJL055W"/>
    <property type="match status" value="1"/>
</dbReference>
<evidence type="ECO:0000256" key="2">
    <source>
        <dbReference type="ARBA" id="ARBA00006763"/>
    </source>
</evidence>
<dbReference type="InterPro" id="IPR005269">
    <property type="entry name" value="LOG"/>
</dbReference>
<dbReference type="EC" id="3.2.2.n1" evidence="3"/>
<evidence type="ECO:0000256" key="1">
    <source>
        <dbReference type="ARBA" id="ARBA00000274"/>
    </source>
</evidence>
<organism evidence="4 5">
    <name type="scientific">Fulvivirga kasyanovii</name>
    <dbReference type="NCBI Taxonomy" id="396812"/>
    <lineage>
        <taxon>Bacteria</taxon>
        <taxon>Pseudomonadati</taxon>
        <taxon>Bacteroidota</taxon>
        <taxon>Cytophagia</taxon>
        <taxon>Cytophagales</taxon>
        <taxon>Fulvivirgaceae</taxon>
        <taxon>Fulvivirga</taxon>
    </lineage>
</organism>